<evidence type="ECO:0000256" key="1">
    <source>
        <dbReference type="SAM" id="MobiDB-lite"/>
    </source>
</evidence>
<evidence type="ECO:0000313" key="3">
    <source>
        <dbReference type="Proteomes" id="UP001305414"/>
    </source>
</evidence>
<evidence type="ECO:0000313" key="2">
    <source>
        <dbReference type="EMBL" id="KAK5636995.1"/>
    </source>
</evidence>
<dbReference type="AlphaFoldDB" id="A0AAN7Z4R2"/>
<proteinExistence type="predicted"/>
<accession>A0AAN7Z4R2</accession>
<feature type="region of interest" description="Disordered" evidence="1">
    <location>
        <begin position="1"/>
        <end position="21"/>
    </location>
</feature>
<protein>
    <submittedName>
        <fullName evidence="2">Uncharacterized protein</fullName>
    </submittedName>
</protein>
<dbReference type="EMBL" id="JAWHQM010000087">
    <property type="protein sequence ID" value="KAK5636995.1"/>
    <property type="molecule type" value="Genomic_DNA"/>
</dbReference>
<gene>
    <name evidence="2" type="ORF">RRF57_012707</name>
</gene>
<keyword evidence="3" id="KW-1185">Reference proteome</keyword>
<comment type="caution">
    <text evidence="2">The sequence shown here is derived from an EMBL/GenBank/DDBJ whole genome shotgun (WGS) entry which is preliminary data.</text>
</comment>
<organism evidence="2 3">
    <name type="scientific">Xylaria bambusicola</name>
    <dbReference type="NCBI Taxonomy" id="326684"/>
    <lineage>
        <taxon>Eukaryota</taxon>
        <taxon>Fungi</taxon>
        <taxon>Dikarya</taxon>
        <taxon>Ascomycota</taxon>
        <taxon>Pezizomycotina</taxon>
        <taxon>Sordariomycetes</taxon>
        <taxon>Xylariomycetidae</taxon>
        <taxon>Xylariales</taxon>
        <taxon>Xylariaceae</taxon>
        <taxon>Xylaria</taxon>
    </lineage>
</organism>
<dbReference type="Proteomes" id="UP001305414">
    <property type="component" value="Unassembled WGS sequence"/>
</dbReference>
<reference evidence="2 3" key="1">
    <citation type="submission" date="2023-10" db="EMBL/GenBank/DDBJ databases">
        <title>Draft genome sequence of Xylaria bambusicola isolate GMP-LS, the root and basal stem rot pathogen of sugarcane in Indonesia.</title>
        <authorList>
            <person name="Selvaraj P."/>
            <person name="Muralishankar V."/>
            <person name="Muruganantham S."/>
            <person name="Sp S."/>
            <person name="Haryani S."/>
            <person name="Lau K.J.X."/>
            <person name="Naqvi N.I."/>
        </authorList>
    </citation>
    <scope>NUCLEOTIDE SEQUENCE [LARGE SCALE GENOMIC DNA]</scope>
    <source>
        <strain evidence="2">GMP-LS</strain>
    </source>
</reference>
<sequence length="557" mass="62977">MANPSTPMRIGGGRKSSFTPSATEFAPKMVDSKREVLRASFVTQTVPNVPPYAGIVGLCTVPEEKAGMEHLGWHIADFLAFRALLCGENNPKAQSWLAMCDIPTLAQENPERYVHGKERRLVGIAASPTKVKTPTGLVEREDNIQVETSAEVMKDKFIASVKKKLPVLKKHGYPLFLIICGLTSLEQDIYFGLLDVDHRYTMKEFREDLGDEITHIDVTVVTPSLFSAGWQINTSLGRLNSTEVCGSRVEFLARQFGGLFAGDLVRNFLGWQCPVIDETKLDPQIKSRERFPGPVVLSEEVKALTSQLEIKIQSSLLGELSASPMDHSFSFDKNEDEWDALIRSRENQRDYRPLGWYERKWDELPSTQNPVSPDKGFEFLGGAFGGTKTSQVNHLRYLIEESYLAWPDHWSSTFGQETKKDFERFRITYVPDSLDCLEIFNILEHRARTSILGDRTIEYFDLPMPDNKRCRDCNVYKLKQQLPETARRSLTSHFGTVLMSLPGPNVPPGVNPNNMSRLQQRLENCRGYIRASLAIRFLASKSSSQIAIDRIENCMRS</sequence>
<name>A0AAN7Z4R2_9PEZI</name>